<evidence type="ECO:0000313" key="2">
    <source>
        <dbReference type="EMBL" id="CAB1455743.1"/>
    </source>
</evidence>
<organism evidence="2 3">
    <name type="scientific">Pleuronectes platessa</name>
    <name type="common">European plaice</name>
    <dbReference type="NCBI Taxonomy" id="8262"/>
    <lineage>
        <taxon>Eukaryota</taxon>
        <taxon>Metazoa</taxon>
        <taxon>Chordata</taxon>
        <taxon>Craniata</taxon>
        <taxon>Vertebrata</taxon>
        <taxon>Euteleostomi</taxon>
        <taxon>Actinopterygii</taxon>
        <taxon>Neopterygii</taxon>
        <taxon>Teleostei</taxon>
        <taxon>Neoteleostei</taxon>
        <taxon>Acanthomorphata</taxon>
        <taxon>Carangaria</taxon>
        <taxon>Pleuronectiformes</taxon>
        <taxon>Pleuronectoidei</taxon>
        <taxon>Pleuronectidae</taxon>
        <taxon>Pleuronectes</taxon>
    </lineage>
</organism>
<protein>
    <submittedName>
        <fullName evidence="2">Uncharacterized protein</fullName>
    </submittedName>
</protein>
<proteinExistence type="predicted"/>
<feature type="region of interest" description="Disordered" evidence="1">
    <location>
        <begin position="86"/>
        <end position="115"/>
    </location>
</feature>
<sequence length="115" mass="12337">MCDGLERQRTINKGPDPLYVMDASSLPSALTSSLVVGARRRGDPSRSALNVSDFTPSHHFPFSMNLSLSPSVKVLDVQVTTGLLTDEGQRNGFGLPVSRGNPSRSEKHHMGTVGC</sequence>
<name>A0A9N7Z4Y4_PLEPL</name>
<dbReference type="EMBL" id="CADEAL010004269">
    <property type="protein sequence ID" value="CAB1455743.1"/>
    <property type="molecule type" value="Genomic_DNA"/>
</dbReference>
<evidence type="ECO:0000313" key="3">
    <source>
        <dbReference type="Proteomes" id="UP001153269"/>
    </source>
</evidence>
<dbReference type="AlphaFoldDB" id="A0A9N7Z4Y4"/>
<accession>A0A9N7Z4Y4</accession>
<comment type="caution">
    <text evidence="2">The sequence shown here is derived from an EMBL/GenBank/DDBJ whole genome shotgun (WGS) entry which is preliminary data.</text>
</comment>
<evidence type="ECO:0000256" key="1">
    <source>
        <dbReference type="SAM" id="MobiDB-lite"/>
    </source>
</evidence>
<gene>
    <name evidence="2" type="ORF">PLEPLA_LOCUS43524</name>
</gene>
<reference evidence="2" key="1">
    <citation type="submission" date="2020-03" db="EMBL/GenBank/DDBJ databases">
        <authorList>
            <person name="Weist P."/>
        </authorList>
    </citation>
    <scope>NUCLEOTIDE SEQUENCE</scope>
</reference>
<dbReference type="Proteomes" id="UP001153269">
    <property type="component" value="Unassembled WGS sequence"/>
</dbReference>
<keyword evidence="3" id="KW-1185">Reference proteome</keyword>